<organism evidence="10 11">
    <name type="scientific">Spiribacter salinus</name>
    <dbReference type="NCBI Taxonomy" id="1335746"/>
    <lineage>
        <taxon>Bacteria</taxon>
        <taxon>Pseudomonadati</taxon>
        <taxon>Pseudomonadota</taxon>
        <taxon>Gammaproteobacteria</taxon>
        <taxon>Chromatiales</taxon>
        <taxon>Ectothiorhodospiraceae</taxon>
        <taxon>Spiribacter</taxon>
    </lineage>
</organism>
<dbReference type="Pfam" id="PF00512">
    <property type="entry name" value="HisKA"/>
    <property type="match status" value="1"/>
</dbReference>
<evidence type="ECO:0000313" key="10">
    <source>
        <dbReference type="EMBL" id="TQE96702.1"/>
    </source>
</evidence>
<evidence type="ECO:0000256" key="4">
    <source>
        <dbReference type="ARBA" id="ARBA00022553"/>
    </source>
</evidence>
<dbReference type="SUPFAM" id="SSF55874">
    <property type="entry name" value="ATPase domain of HSP90 chaperone/DNA topoisomerase II/histidine kinase"/>
    <property type="match status" value="1"/>
</dbReference>
<dbReference type="EC" id="2.7.13.3" evidence="3"/>
<reference evidence="10 11" key="1">
    <citation type="submission" date="2019-06" db="EMBL/GenBank/DDBJ databases">
        <title>Metagenome assembled Genome of Spiribacter salinus SL48-SHIP from the microbial mat of Salt Lake 48 (Novosibirsk region, Russia).</title>
        <authorList>
            <person name="Shipova A."/>
            <person name="Rozanov A.S."/>
            <person name="Bryanskaya A.V."/>
            <person name="Peltek S.E."/>
        </authorList>
    </citation>
    <scope>NUCLEOTIDE SEQUENCE [LARGE SCALE GENOMIC DNA]</scope>
    <source>
        <strain evidence="10">SL48-SHIP-2</strain>
    </source>
</reference>
<accession>A0A540VJ06</accession>
<dbReference type="PANTHER" id="PTHR45339:SF1">
    <property type="entry name" value="HYBRID SIGNAL TRANSDUCTION HISTIDINE KINASE J"/>
    <property type="match status" value="1"/>
</dbReference>
<dbReference type="Gene3D" id="3.30.565.10">
    <property type="entry name" value="Histidine kinase-like ATPase, C-terminal domain"/>
    <property type="match status" value="1"/>
</dbReference>
<proteinExistence type="predicted"/>
<comment type="subcellular location">
    <subcellularLocation>
        <location evidence="2">Membrane</location>
    </subcellularLocation>
</comment>
<dbReference type="Gene3D" id="6.10.340.10">
    <property type="match status" value="1"/>
</dbReference>
<evidence type="ECO:0000259" key="8">
    <source>
        <dbReference type="PROSITE" id="PS50109"/>
    </source>
</evidence>
<dbReference type="Pfam" id="PF00672">
    <property type="entry name" value="HAMP"/>
    <property type="match status" value="1"/>
</dbReference>
<dbReference type="InterPro" id="IPR036097">
    <property type="entry name" value="HisK_dim/P_sf"/>
</dbReference>
<evidence type="ECO:0000256" key="1">
    <source>
        <dbReference type="ARBA" id="ARBA00000085"/>
    </source>
</evidence>
<dbReference type="PROSITE" id="PS50109">
    <property type="entry name" value="HIS_KIN"/>
    <property type="match status" value="1"/>
</dbReference>
<feature type="domain" description="Histidine kinase" evidence="8">
    <location>
        <begin position="276"/>
        <end position="405"/>
    </location>
</feature>
<dbReference type="AlphaFoldDB" id="A0A540VJ06"/>
<dbReference type="Gene3D" id="1.10.287.130">
    <property type="match status" value="1"/>
</dbReference>
<dbReference type="CDD" id="cd00082">
    <property type="entry name" value="HisKA"/>
    <property type="match status" value="1"/>
</dbReference>
<comment type="catalytic activity">
    <reaction evidence="1">
        <text>ATP + protein L-histidine = ADP + protein N-phospho-L-histidine.</text>
        <dbReference type="EC" id="2.7.13.3"/>
    </reaction>
</comment>
<keyword evidence="7" id="KW-0175">Coiled coil</keyword>
<dbReference type="SMART" id="SM00388">
    <property type="entry name" value="HisKA"/>
    <property type="match status" value="1"/>
</dbReference>
<name>A0A540VJ06_9GAMM</name>
<dbReference type="InterPro" id="IPR003661">
    <property type="entry name" value="HisK_dim/P_dom"/>
</dbReference>
<feature type="non-terminal residue" evidence="10">
    <location>
        <position position="405"/>
    </location>
</feature>
<evidence type="ECO:0000256" key="5">
    <source>
        <dbReference type="ARBA" id="ARBA00022679"/>
    </source>
</evidence>
<evidence type="ECO:0000256" key="7">
    <source>
        <dbReference type="SAM" id="Coils"/>
    </source>
</evidence>
<dbReference type="SUPFAM" id="SSF158472">
    <property type="entry name" value="HAMP domain-like"/>
    <property type="match status" value="1"/>
</dbReference>
<dbReference type="GO" id="GO:0016020">
    <property type="term" value="C:membrane"/>
    <property type="evidence" value="ECO:0007669"/>
    <property type="project" value="UniProtKB-SubCell"/>
</dbReference>
<dbReference type="PROSITE" id="PS50885">
    <property type="entry name" value="HAMP"/>
    <property type="match status" value="1"/>
</dbReference>
<keyword evidence="5" id="KW-0808">Transferase</keyword>
<dbReference type="InterPro" id="IPR003660">
    <property type="entry name" value="HAMP_dom"/>
</dbReference>
<feature type="coiled-coil region" evidence="7">
    <location>
        <begin position="239"/>
        <end position="266"/>
    </location>
</feature>
<keyword evidence="4" id="KW-0597">Phosphoprotein</keyword>
<gene>
    <name evidence="10" type="ORF">FKY71_16455</name>
</gene>
<sequence length="405" mass="44733">MIRHWSIEYQFLLLALLPAVTTALGLTIYHAQDQAAVVEARIIRQAHNAAHQWLPTAAVLARPEDVRRTLRDSVMSHPDIIRARLRDGNGAILLQIPKRDDTDNPARSTSPALQTVERDIDADIVPVTAQGALPSTIEFEVDLQPVRAARAHALVEGGLLALLALTATGLIVQRVSRRVVHPIRSMTATVERIANRDHDADVETRIPGEMGRLQQGVATMVAEIRDSQVELETRVASATHDLQATMHELETRNAELDEARLVAEAASAFKSRFLANISHEIRTPMNSILGFTELLQESRLASVHSDYVDTIHESALSLLSLLNSLLDLSKIESGRMELEDAAFDLNQILAEIFRLLGPGAFHKGVELLILPADERRSWLMGDAVRVKQVLMNLTANAVKFTDHGR</sequence>
<evidence type="ECO:0000256" key="3">
    <source>
        <dbReference type="ARBA" id="ARBA00012438"/>
    </source>
</evidence>
<comment type="caution">
    <text evidence="10">The sequence shown here is derived from an EMBL/GenBank/DDBJ whole genome shotgun (WGS) entry which is preliminary data.</text>
</comment>
<protein>
    <recommendedName>
        <fullName evidence="3">histidine kinase</fullName>
        <ecNumber evidence="3">2.7.13.3</ecNumber>
    </recommendedName>
</protein>
<feature type="domain" description="HAMP" evidence="9">
    <location>
        <begin position="177"/>
        <end position="229"/>
    </location>
</feature>
<keyword evidence="6" id="KW-0902">Two-component regulatory system</keyword>
<dbReference type="GO" id="GO:0000155">
    <property type="term" value="F:phosphorelay sensor kinase activity"/>
    <property type="evidence" value="ECO:0007669"/>
    <property type="project" value="InterPro"/>
</dbReference>
<evidence type="ECO:0000313" key="11">
    <source>
        <dbReference type="Proteomes" id="UP000315400"/>
    </source>
</evidence>
<dbReference type="CDD" id="cd06225">
    <property type="entry name" value="HAMP"/>
    <property type="match status" value="1"/>
</dbReference>
<dbReference type="SUPFAM" id="SSF47384">
    <property type="entry name" value="Homodimeric domain of signal transducing histidine kinase"/>
    <property type="match status" value="1"/>
</dbReference>
<evidence type="ECO:0000259" key="9">
    <source>
        <dbReference type="PROSITE" id="PS50885"/>
    </source>
</evidence>
<evidence type="ECO:0000256" key="2">
    <source>
        <dbReference type="ARBA" id="ARBA00004370"/>
    </source>
</evidence>
<dbReference type="InterPro" id="IPR005467">
    <property type="entry name" value="His_kinase_dom"/>
</dbReference>
<dbReference type="InterPro" id="IPR036890">
    <property type="entry name" value="HATPase_C_sf"/>
</dbReference>
<dbReference type="EMBL" id="VIFK01000331">
    <property type="protein sequence ID" value="TQE96702.1"/>
    <property type="molecule type" value="Genomic_DNA"/>
</dbReference>
<evidence type="ECO:0000256" key="6">
    <source>
        <dbReference type="ARBA" id="ARBA00023012"/>
    </source>
</evidence>
<dbReference type="Proteomes" id="UP000315400">
    <property type="component" value="Unassembled WGS sequence"/>
</dbReference>
<dbReference type="SMART" id="SM00304">
    <property type="entry name" value="HAMP"/>
    <property type="match status" value="1"/>
</dbReference>
<dbReference type="PANTHER" id="PTHR45339">
    <property type="entry name" value="HYBRID SIGNAL TRANSDUCTION HISTIDINE KINASE J"/>
    <property type="match status" value="1"/>
</dbReference>